<proteinExistence type="inferred from homology"/>
<keyword evidence="2" id="KW-0813">Transport</keyword>
<protein>
    <submittedName>
        <fullName evidence="5">TRAP transporter substrate-binding protein</fullName>
    </submittedName>
</protein>
<evidence type="ECO:0000313" key="6">
    <source>
        <dbReference type="Proteomes" id="UP000466024"/>
    </source>
</evidence>
<gene>
    <name evidence="5" type="ORF">F0A16_04690</name>
</gene>
<dbReference type="CDD" id="cd13603">
    <property type="entry name" value="PBP2_TRAP_Siap_TeaA_like"/>
    <property type="match status" value="1"/>
</dbReference>
<name>A0A640WGY7_9GAMM</name>
<dbReference type="AlphaFoldDB" id="A0A640WGY7"/>
<feature type="chain" id="PRO_5024786784" evidence="4">
    <location>
        <begin position="27"/>
        <end position="356"/>
    </location>
</feature>
<evidence type="ECO:0000256" key="2">
    <source>
        <dbReference type="ARBA" id="ARBA00022448"/>
    </source>
</evidence>
<dbReference type="Proteomes" id="UP000466024">
    <property type="component" value="Unassembled WGS sequence"/>
</dbReference>
<comment type="similarity">
    <text evidence="1">Belongs to the bacterial solute-binding protein 7 family.</text>
</comment>
<sequence>MLTTYKSLISIVFGGCLLGMAASAGAQTGENPVSWDGAPESDGQIAMKMGYSNSISWSTLGTTLRRFGQLVSIYSDNQIRPRIYPGGQLGSEREMIQQAQQGAVQVTIPAANNLAPLAPTMNIFVLPYIVDSTDKMNNLQDELGPTVTDRVIDEAGVRIVGWENSGWREFFYNADEPISQPSDLSRFKMRVPQNPIMIATYEAWGANPTPVNWVQTYNALEQGVVQGGDSPIRDIVGAKFTEVVNRVTTLHYNMLIHPIVVSERWFQSLDDFQKKAVLRAGREATAYVRWWQPLREEQWWQQARDEGLMINAIEDESEWEQQAQKLWPEFVDSLGSDGQQLLDEAKRINAQYDQSH</sequence>
<evidence type="ECO:0000256" key="1">
    <source>
        <dbReference type="ARBA" id="ARBA00009023"/>
    </source>
</evidence>
<reference evidence="5 6" key="1">
    <citation type="submission" date="2019-08" db="EMBL/GenBank/DDBJ databases">
        <title>Bioinformatics analysis of the strain L3 and L5.</title>
        <authorList>
            <person name="Li X."/>
        </authorList>
    </citation>
    <scope>NUCLEOTIDE SEQUENCE [LARGE SCALE GENOMIC DNA]</scope>
    <source>
        <strain evidence="5 6">L3</strain>
    </source>
</reference>
<dbReference type="InterPro" id="IPR018389">
    <property type="entry name" value="DctP_fam"/>
</dbReference>
<evidence type="ECO:0000256" key="4">
    <source>
        <dbReference type="SAM" id="SignalP"/>
    </source>
</evidence>
<dbReference type="PANTHER" id="PTHR33376">
    <property type="match status" value="1"/>
</dbReference>
<dbReference type="EMBL" id="VTPX01000002">
    <property type="protein sequence ID" value="KAA0019637.1"/>
    <property type="molecule type" value="Genomic_DNA"/>
</dbReference>
<comment type="caution">
    <text evidence="5">The sequence shown here is derived from an EMBL/GenBank/DDBJ whole genome shotgun (WGS) entry which is preliminary data.</text>
</comment>
<dbReference type="Pfam" id="PF03480">
    <property type="entry name" value="DctP"/>
    <property type="match status" value="1"/>
</dbReference>
<accession>A0A640WGY7</accession>
<dbReference type="NCBIfam" id="NF037995">
    <property type="entry name" value="TRAP_S1"/>
    <property type="match status" value="1"/>
</dbReference>
<keyword evidence="6" id="KW-1185">Reference proteome</keyword>
<dbReference type="Gene3D" id="3.40.190.170">
    <property type="entry name" value="Bacterial extracellular solute-binding protein, family 7"/>
    <property type="match status" value="1"/>
</dbReference>
<organism evidence="5 6">
    <name type="scientific">Salinicola corii</name>
    <dbReference type="NCBI Taxonomy" id="2606937"/>
    <lineage>
        <taxon>Bacteria</taxon>
        <taxon>Pseudomonadati</taxon>
        <taxon>Pseudomonadota</taxon>
        <taxon>Gammaproteobacteria</taxon>
        <taxon>Oceanospirillales</taxon>
        <taxon>Halomonadaceae</taxon>
        <taxon>Salinicola</taxon>
    </lineage>
</organism>
<feature type="signal peptide" evidence="4">
    <location>
        <begin position="1"/>
        <end position="26"/>
    </location>
</feature>
<dbReference type="PANTHER" id="PTHR33376:SF7">
    <property type="entry name" value="C4-DICARBOXYLATE-BINDING PROTEIN DCTB"/>
    <property type="match status" value="1"/>
</dbReference>
<keyword evidence="3 4" id="KW-0732">Signal</keyword>
<dbReference type="InterPro" id="IPR038404">
    <property type="entry name" value="TRAP_DctP_sf"/>
</dbReference>
<evidence type="ECO:0000313" key="5">
    <source>
        <dbReference type="EMBL" id="KAA0019637.1"/>
    </source>
</evidence>
<dbReference type="GO" id="GO:0055085">
    <property type="term" value="P:transmembrane transport"/>
    <property type="evidence" value="ECO:0007669"/>
    <property type="project" value="InterPro"/>
</dbReference>
<evidence type="ECO:0000256" key="3">
    <source>
        <dbReference type="ARBA" id="ARBA00022729"/>
    </source>
</evidence>